<keyword evidence="3" id="KW-1185">Reference proteome</keyword>
<gene>
    <name evidence="2" type="ORF">CesoFtcFv8_005255</name>
</gene>
<accession>A0AAN8H9U6</accession>
<feature type="compositionally biased region" description="Basic residues" evidence="1">
    <location>
        <begin position="129"/>
        <end position="138"/>
    </location>
</feature>
<dbReference type="AlphaFoldDB" id="A0AAN8H9U6"/>
<proteinExistence type="predicted"/>
<reference evidence="2 3" key="1">
    <citation type="journal article" date="2023" name="Mol. Biol. Evol.">
        <title>Genomics of Secondarily Temperate Adaptation in the Only Non-Antarctic Icefish.</title>
        <authorList>
            <person name="Rivera-Colon A.G."/>
            <person name="Rayamajhi N."/>
            <person name="Minhas B.F."/>
            <person name="Madrigal G."/>
            <person name="Bilyk K.T."/>
            <person name="Yoon V."/>
            <person name="Hune M."/>
            <person name="Gregory S."/>
            <person name="Cheng C.H.C."/>
            <person name="Catchen J.M."/>
        </authorList>
    </citation>
    <scope>NUCLEOTIDE SEQUENCE [LARGE SCALE GENOMIC DNA]</scope>
    <source>
        <strain evidence="2">JC2023a</strain>
    </source>
</reference>
<name>A0AAN8H9U6_9TELE</name>
<feature type="compositionally biased region" description="Polar residues" evidence="1">
    <location>
        <begin position="149"/>
        <end position="161"/>
    </location>
</feature>
<dbReference type="Proteomes" id="UP001335648">
    <property type="component" value="Unassembled WGS sequence"/>
</dbReference>
<evidence type="ECO:0000313" key="3">
    <source>
        <dbReference type="Proteomes" id="UP001335648"/>
    </source>
</evidence>
<feature type="region of interest" description="Disordered" evidence="1">
    <location>
        <begin position="70"/>
        <end position="161"/>
    </location>
</feature>
<organism evidence="2 3">
    <name type="scientific">Champsocephalus esox</name>
    <name type="common">pike icefish</name>
    <dbReference type="NCBI Taxonomy" id="159716"/>
    <lineage>
        <taxon>Eukaryota</taxon>
        <taxon>Metazoa</taxon>
        <taxon>Chordata</taxon>
        <taxon>Craniata</taxon>
        <taxon>Vertebrata</taxon>
        <taxon>Euteleostomi</taxon>
        <taxon>Actinopterygii</taxon>
        <taxon>Neopterygii</taxon>
        <taxon>Teleostei</taxon>
        <taxon>Neoteleostei</taxon>
        <taxon>Acanthomorphata</taxon>
        <taxon>Eupercaria</taxon>
        <taxon>Perciformes</taxon>
        <taxon>Notothenioidei</taxon>
        <taxon>Channichthyidae</taxon>
        <taxon>Champsocephalus</taxon>
    </lineage>
</organism>
<evidence type="ECO:0000256" key="1">
    <source>
        <dbReference type="SAM" id="MobiDB-lite"/>
    </source>
</evidence>
<protein>
    <submittedName>
        <fullName evidence="2">Uncharacterized protein</fullName>
    </submittedName>
</protein>
<sequence length="305" mass="32305">MGPAHPSELELLNFSFFLANCSDRWKKAPGVQQREAVLSEARQMAREKPGLVKFLPGWISKILPLCDSRPASPRHASSLAPNSQPGTISLGGFRLKSTHASAPVPAPGQESYSGTRLAYGGPQSIQAAAKRRSRKARLAARAPAAMAPCSSTGPHSHGSVLQYQPTQPWIRVPVPCPAAMVPATEPAHTAIVPAQVQAPAAMVPATEPAHTAMVPAPALAPAAMVPVPAAMVPASVPAPGLAYRPTPAPRVLSAYRPTPAPRLLLALQPTPAPRVLSAYRPTVMYLNAFNERSFMNVFIFWANVN</sequence>
<comment type="caution">
    <text evidence="2">The sequence shown here is derived from an EMBL/GenBank/DDBJ whole genome shotgun (WGS) entry which is preliminary data.</text>
</comment>
<evidence type="ECO:0000313" key="2">
    <source>
        <dbReference type="EMBL" id="KAK5907402.1"/>
    </source>
</evidence>
<dbReference type="EMBL" id="JAULUE010002049">
    <property type="protein sequence ID" value="KAK5907402.1"/>
    <property type="molecule type" value="Genomic_DNA"/>
</dbReference>